<evidence type="ECO:0000256" key="2">
    <source>
        <dbReference type="ARBA" id="ARBA00022795"/>
    </source>
</evidence>
<evidence type="ECO:0000256" key="4">
    <source>
        <dbReference type="ARBA" id="ARBA00023186"/>
    </source>
</evidence>
<dbReference type="HAMAP" id="MF_01185">
    <property type="entry name" value="FliW"/>
    <property type="match status" value="1"/>
</dbReference>
<sequence>MMLIKTKFLGEVEIEEKNILVFPEGILGFEDSRKFILLPIPGNDIFQVLQDVEHDYVSFIVTDPWKFKEDYDVEVPDEELLKINIIKKEQIGVLGLVTLSDVFEKSTLNLLAPVILNTEHLMGRQYVLNQAGYSTKFPLFEKKEETNHADS</sequence>
<dbReference type="Pfam" id="PF02623">
    <property type="entry name" value="FliW"/>
    <property type="match status" value="1"/>
</dbReference>
<dbReference type="GO" id="GO:0006417">
    <property type="term" value="P:regulation of translation"/>
    <property type="evidence" value="ECO:0007669"/>
    <property type="project" value="UniProtKB-KW"/>
</dbReference>
<keyword evidence="2 5" id="KW-1005">Bacterial flagellum biogenesis</keyword>
<dbReference type="AlphaFoldDB" id="A0A1G8I1H2"/>
<evidence type="ECO:0000256" key="1">
    <source>
        <dbReference type="ARBA" id="ARBA00022490"/>
    </source>
</evidence>
<dbReference type="EMBL" id="FNDZ01000001">
    <property type="protein sequence ID" value="SDI12530.1"/>
    <property type="molecule type" value="Genomic_DNA"/>
</dbReference>
<keyword evidence="6" id="KW-0282">Flagellum</keyword>
<dbReference type="SUPFAM" id="SSF141457">
    <property type="entry name" value="BH3618-like"/>
    <property type="match status" value="1"/>
</dbReference>
<name>A0A1G8I1H2_9CLOT</name>
<dbReference type="RefSeq" id="WP_051651475.1">
    <property type="nucleotide sequence ID" value="NZ_DAMAXS010000003.1"/>
</dbReference>
<dbReference type="NCBIfam" id="NF009793">
    <property type="entry name" value="PRK13285.1-1"/>
    <property type="match status" value="1"/>
</dbReference>
<keyword evidence="6" id="KW-0966">Cell projection</keyword>
<keyword evidence="4 5" id="KW-0143">Chaperone</keyword>
<organism evidence="6 7">
    <name type="scientific">Proteiniclasticum ruminis</name>
    <dbReference type="NCBI Taxonomy" id="398199"/>
    <lineage>
        <taxon>Bacteria</taxon>
        <taxon>Bacillati</taxon>
        <taxon>Bacillota</taxon>
        <taxon>Clostridia</taxon>
        <taxon>Eubacteriales</taxon>
        <taxon>Clostridiaceae</taxon>
        <taxon>Proteiniclasticum</taxon>
    </lineage>
</organism>
<dbReference type="InterPro" id="IPR003775">
    <property type="entry name" value="Flagellar_assembly_factor_FliW"/>
</dbReference>
<comment type="function">
    <text evidence="5">Acts as an anti-CsrA protein, binds CsrA and prevents it from repressing translation of its target genes, one of which is flagellin. Binds to flagellin and participates in the assembly of the flagellum.</text>
</comment>
<protein>
    <recommendedName>
        <fullName evidence="5">Flagellar assembly factor FliW</fullName>
    </recommendedName>
</protein>
<reference evidence="6 7" key="1">
    <citation type="submission" date="2016-10" db="EMBL/GenBank/DDBJ databases">
        <authorList>
            <person name="de Groot N.N."/>
        </authorList>
    </citation>
    <scope>NUCLEOTIDE SEQUENCE [LARGE SCALE GENOMIC DNA]</scope>
    <source>
        <strain evidence="6 7">CGMCC 1.5058</strain>
    </source>
</reference>
<evidence type="ECO:0000256" key="5">
    <source>
        <dbReference type="HAMAP-Rule" id="MF_01185"/>
    </source>
</evidence>
<comment type="similarity">
    <text evidence="5">Belongs to the FliW family.</text>
</comment>
<dbReference type="InterPro" id="IPR024046">
    <property type="entry name" value="Flagellar_assmbl_FliW_dom_sf"/>
</dbReference>
<keyword evidence="6" id="KW-0969">Cilium</keyword>
<dbReference type="GO" id="GO:0044780">
    <property type="term" value="P:bacterial-type flagellum assembly"/>
    <property type="evidence" value="ECO:0007669"/>
    <property type="project" value="UniProtKB-UniRule"/>
</dbReference>
<evidence type="ECO:0000256" key="3">
    <source>
        <dbReference type="ARBA" id="ARBA00022845"/>
    </source>
</evidence>
<dbReference type="Gene3D" id="2.30.290.10">
    <property type="entry name" value="BH3618-like"/>
    <property type="match status" value="1"/>
</dbReference>
<dbReference type="PANTHER" id="PTHR39190:SF1">
    <property type="entry name" value="FLAGELLAR ASSEMBLY FACTOR FLIW"/>
    <property type="match status" value="1"/>
</dbReference>
<accession>A0A1G8I1H2</accession>
<evidence type="ECO:0000313" key="7">
    <source>
        <dbReference type="Proteomes" id="UP000183255"/>
    </source>
</evidence>
<dbReference type="Proteomes" id="UP000183255">
    <property type="component" value="Unassembled WGS sequence"/>
</dbReference>
<dbReference type="PANTHER" id="PTHR39190">
    <property type="entry name" value="FLAGELLAR ASSEMBLY FACTOR FLIW"/>
    <property type="match status" value="1"/>
</dbReference>
<dbReference type="GO" id="GO:0005737">
    <property type="term" value="C:cytoplasm"/>
    <property type="evidence" value="ECO:0007669"/>
    <property type="project" value="UniProtKB-SubCell"/>
</dbReference>
<gene>
    <name evidence="5" type="primary">fliW</name>
    <name evidence="6" type="ORF">SAMN05421804_101739</name>
</gene>
<comment type="subunit">
    <text evidence="5">Interacts with translational regulator CsrA and flagellin(s).</text>
</comment>
<proteinExistence type="inferred from homology"/>
<keyword evidence="1 5" id="KW-0963">Cytoplasm</keyword>
<comment type="subcellular location">
    <subcellularLocation>
        <location evidence="5">Cytoplasm</location>
    </subcellularLocation>
</comment>
<evidence type="ECO:0000313" key="6">
    <source>
        <dbReference type="EMBL" id="SDI12530.1"/>
    </source>
</evidence>
<keyword evidence="3 5" id="KW-0810">Translation regulation</keyword>